<evidence type="ECO:0000313" key="1">
    <source>
        <dbReference type="EMBL" id="ADI28535.1"/>
    </source>
</evidence>
<dbReference type="HOGENOM" id="CLU_041122_0_0_4"/>
<protein>
    <submittedName>
        <fullName evidence="1">Uncharacterized protein</fullName>
    </submittedName>
</protein>
<sequence precursor="true">MSNRPHKLVLCATSNSLLAGLWRAGKLQGSQAFNNDEAGHAAFAEFLKQYISIPMYLMADAVEEDYRLESVPHTTGAAKKELVNRKLNQFYRGLDYRTAHFVNRETDKRKDDKYLFVALNNADFLQAWVNLIREARVQLVGIYLLPMLSQVLVRQLKLMAPHILLCEKLSSGLRQTYLHNGRLRMSRLVPNVPSAANQLGYFYLVETEKTRLYLISQRFITRETPLNLVLASLDGSTQHISQGISQEQGIECSDINLSQITKSLNLPTKLIEQMPELLHMHLLASGHVVDNLASEALTKEYDFSKLKQNIKLAALVLGVLGIFAAGGMLMQGLNYQSALKEATQDTVLQQRRYEEAAKNFPVTTIGAEDLKAAVELDKTISLYPKSPRRMMQVVSGALEQVPEVQLDRLHWALTNDMNSKDDDKLISVPITNTPTNAAFTADATKLYELAYVTAEISGFTGDYRSALNSVNKFVEKLNLDQNVAAVEVLQEPVNVSSFVNLQGSTTDEQAAQTQPALFKLKVILKVPEAASNVAIAAAGVKTP</sequence>
<reference evidence="2" key="1">
    <citation type="submission" date="2010-05" db="EMBL/GenBank/DDBJ databases">
        <title>Complete sequence of Methylotenera sp. 301.</title>
        <authorList>
            <person name="Lucas S."/>
            <person name="Copeland A."/>
            <person name="Lapidus A."/>
            <person name="Cheng J.-F."/>
            <person name="Bruce D."/>
            <person name="Goodwin L."/>
            <person name="Pitluck S."/>
            <person name="Clum A."/>
            <person name="Land M."/>
            <person name="Hauser L."/>
            <person name="Kyrpides N."/>
            <person name="Ivanova N."/>
            <person name="Chistoservova L."/>
            <person name="Kalyuzhnaya M."/>
            <person name="Woyke T."/>
        </authorList>
    </citation>
    <scope>NUCLEOTIDE SEQUENCE [LARGE SCALE GENOMIC DNA]</scope>
    <source>
        <strain evidence="2">301</strain>
    </source>
</reference>
<dbReference type="OrthoDB" id="8526168at2"/>
<dbReference type="RefSeq" id="WP_013146852.1">
    <property type="nucleotide sequence ID" value="NC_014207.1"/>
</dbReference>
<dbReference type="Proteomes" id="UP000000383">
    <property type="component" value="Chromosome"/>
</dbReference>
<dbReference type="STRING" id="666681.M301_0147"/>
<keyword evidence="2" id="KW-1185">Reference proteome</keyword>
<dbReference type="EMBL" id="CP002056">
    <property type="protein sequence ID" value="ADI28535.1"/>
    <property type="molecule type" value="Genomic_DNA"/>
</dbReference>
<gene>
    <name evidence="1" type="ordered locus">M301_0147</name>
</gene>
<dbReference type="AlphaFoldDB" id="D7DKS4"/>
<accession>D7DKS4</accession>
<reference evidence="1 2" key="2">
    <citation type="journal article" date="2011" name="J. Bacteriol.">
        <title>Genomes of three methylotrophs from a single niche uncover genetic and metabolic divergence of Methylophilaceae.</title>
        <authorList>
            <person name="Lapidus A."/>
            <person name="Clum A."/>
            <person name="Labutti K."/>
            <person name="Kaluzhnaya M.G."/>
            <person name="Lim S."/>
            <person name="Beck D.A."/>
            <person name="Glavina Del Rio T."/>
            <person name="Nolan M."/>
            <person name="Mavromatis K."/>
            <person name="Huntemann M."/>
            <person name="Lucas S."/>
            <person name="Lidstrom M.E."/>
            <person name="Ivanova N."/>
            <person name="Chistoserdova L."/>
        </authorList>
    </citation>
    <scope>NUCLEOTIDE SEQUENCE [LARGE SCALE GENOMIC DNA]</scope>
    <source>
        <strain evidence="1 2">301</strain>
    </source>
</reference>
<dbReference type="eggNOG" id="ENOG502Z8MQ">
    <property type="taxonomic scope" value="Bacteria"/>
</dbReference>
<proteinExistence type="predicted"/>
<organism evidence="1 2">
    <name type="scientific">Methylotenera versatilis (strain 301)</name>
    <dbReference type="NCBI Taxonomy" id="666681"/>
    <lineage>
        <taxon>Bacteria</taxon>
        <taxon>Pseudomonadati</taxon>
        <taxon>Pseudomonadota</taxon>
        <taxon>Betaproteobacteria</taxon>
        <taxon>Nitrosomonadales</taxon>
        <taxon>Methylophilaceae</taxon>
        <taxon>Methylotenera</taxon>
    </lineage>
</organism>
<evidence type="ECO:0000313" key="2">
    <source>
        <dbReference type="Proteomes" id="UP000000383"/>
    </source>
</evidence>
<dbReference type="KEGG" id="meh:M301_0147"/>
<name>D7DKS4_METV0</name>